<dbReference type="Proteomes" id="UP000257109">
    <property type="component" value="Unassembled WGS sequence"/>
</dbReference>
<gene>
    <name evidence="6" type="ORF">CR513_13874</name>
</gene>
<keyword evidence="3" id="KW-0812">Transmembrane</keyword>
<keyword evidence="4" id="KW-1133">Transmembrane helix</keyword>
<protein>
    <submittedName>
        <fullName evidence="6">Folate-biopterin transporter 1, chloroplastic</fullName>
    </submittedName>
</protein>
<evidence type="ECO:0000256" key="3">
    <source>
        <dbReference type="ARBA" id="ARBA00022692"/>
    </source>
</evidence>
<dbReference type="GO" id="GO:0016020">
    <property type="term" value="C:membrane"/>
    <property type="evidence" value="ECO:0007669"/>
    <property type="project" value="UniProtKB-SubCell"/>
</dbReference>
<sequence length="183" mass="20547">MVYFVQDSIVVERAHGELPITSRSLESLCWGSLAFEGIVSSYFSGSLMDMYGVGKKLYKIIVGPQNFPPKQNGPKFSPIRKKETQAYTPHIMEPTNAARGQESHVLQERGSPYSATLVLRDKNLHESIIPEVVVGNVLQSDTKFKAHDLDMHDISKVKDVNNQRARVNRHCSIGHTNDLRQSL</sequence>
<organism evidence="6 7">
    <name type="scientific">Mucuna pruriens</name>
    <name type="common">Velvet bean</name>
    <name type="synonym">Dolichos pruriens</name>
    <dbReference type="NCBI Taxonomy" id="157652"/>
    <lineage>
        <taxon>Eukaryota</taxon>
        <taxon>Viridiplantae</taxon>
        <taxon>Streptophyta</taxon>
        <taxon>Embryophyta</taxon>
        <taxon>Tracheophyta</taxon>
        <taxon>Spermatophyta</taxon>
        <taxon>Magnoliopsida</taxon>
        <taxon>eudicotyledons</taxon>
        <taxon>Gunneridae</taxon>
        <taxon>Pentapetalae</taxon>
        <taxon>rosids</taxon>
        <taxon>fabids</taxon>
        <taxon>Fabales</taxon>
        <taxon>Fabaceae</taxon>
        <taxon>Papilionoideae</taxon>
        <taxon>50 kb inversion clade</taxon>
        <taxon>NPAAA clade</taxon>
        <taxon>indigoferoid/millettioid clade</taxon>
        <taxon>Phaseoleae</taxon>
        <taxon>Mucuna</taxon>
    </lineage>
</organism>
<accession>A0A371HIQ2</accession>
<comment type="subcellular location">
    <subcellularLocation>
        <location evidence="1">Membrane</location>
        <topology evidence="1">Multi-pass membrane protein</topology>
    </subcellularLocation>
</comment>
<evidence type="ECO:0000256" key="4">
    <source>
        <dbReference type="ARBA" id="ARBA00022989"/>
    </source>
</evidence>
<dbReference type="AlphaFoldDB" id="A0A371HIQ2"/>
<evidence type="ECO:0000313" key="6">
    <source>
        <dbReference type="EMBL" id="RDY02640.1"/>
    </source>
</evidence>
<keyword evidence="7" id="KW-1185">Reference proteome</keyword>
<dbReference type="InterPro" id="IPR039309">
    <property type="entry name" value="BT1"/>
</dbReference>
<evidence type="ECO:0000256" key="5">
    <source>
        <dbReference type="ARBA" id="ARBA00023136"/>
    </source>
</evidence>
<dbReference type="Pfam" id="PF03092">
    <property type="entry name" value="BT1"/>
    <property type="match status" value="1"/>
</dbReference>
<proteinExistence type="predicted"/>
<dbReference type="EMBL" id="QJKJ01002492">
    <property type="protein sequence ID" value="RDY02640.1"/>
    <property type="molecule type" value="Genomic_DNA"/>
</dbReference>
<comment type="caution">
    <text evidence="6">The sequence shown here is derived from an EMBL/GenBank/DDBJ whole genome shotgun (WGS) entry which is preliminary data.</text>
</comment>
<evidence type="ECO:0000256" key="2">
    <source>
        <dbReference type="ARBA" id="ARBA00022448"/>
    </source>
</evidence>
<keyword evidence="2" id="KW-0813">Transport</keyword>
<feature type="non-terminal residue" evidence="6">
    <location>
        <position position="1"/>
    </location>
</feature>
<dbReference type="OrthoDB" id="754047at2759"/>
<evidence type="ECO:0000256" key="1">
    <source>
        <dbReference type="ARBA" id="ARBA00004141"/>
    </source>
</evidence>
<keyword evidence="5" id="KW-0472">Membrane</keyword>
<evidence type="ECO:0000313" key="7">
    <source>
        <dbReference type="Proteomes" id="UP000257109"/>
    </source>
</evidence>
<reference evidence="6" key="1">
    <citation type="submission" date="2018-05" db="EMBL/GenBank/DDBJ databases">
        <title>Draft genome of Mucuna pruriens seed.</title>
        <authorList>
            <person name="Nnadi N.E."/>
            <person name="Vos R."/>
            <person name="Hasami M.H."/>
            <person name="Devisetty U.K."/>
            <person name="Aguiy J.C."/>
        </authorList>
    </citation>
    <scope>NUCLEOTIDE SEQUENCE [LARGE SCALE GENOMIC DNA]</scope>
    <source>
        <strain evidence="6">JCA_2017</strain>
    </source>
</reference>
<name>A0A371HIQ2_MUCPR</name>